<dbReference type="InterPro" id="IPR036423">
    <property type="entry name" value="SOD-like_Cu/Zn_dom_sf"/>
</dbReference>
<keyword evidence="2" id="KW-0732">Signal</keyword>
<dbReference type="OrthoDB" id="5431326at2"/>
<dbReference type="Pfam" id="PF00080">
    <property type="entry name" value="Sod_Cu"/>
    <property type="match status" value="1"/>
</dbReference>
<sequence>MLRIALPVALLAASTAFAQPTPEIAARSELQNIDGESIGTVTLNSTTSGQILVIVAATDIPEGSHGIHLHETGDCSADDFSSAGGHIAGDASHGVMSEDGPHPGDLPNAVVSSDGAMNVEVFNNLIEMDEMIFDEDGAAFIIHSGPDDYASQPSGESGDRIACGVFERIE</sequence>
<evidence type="ECO:0000256" key="2">
    <source>
        <dbReference type="SAM" id="SignalP"/>
    </source>
</evidence>
<gene>
    <name evidence="4" type="ORF">LX81_02350</name>
</gene>
<dbReference type="InterPro" id="IPR001424">
    <property type="entry name" value="SOD_Cu_Zn_dom"/>
</dbReference>
<organism evidence="4 5">
    <name type="scientific">Palleronia aestuarii</name>
    <dbReference type="NCBI Taxonomy" id="568105"/>
    <lineage>
        <taxon>Bacteria</taxon>
        <taxon>Pseudomonadati</taxon>
        <taxon>Pseudomonadota</taxon>
        <taxon>Alphaproteobacteria</taxon>
        <taxon>Rhodobacterales</taxon>
        <taxon>Roseobacteraceae</taxon>
        <taxon>Palleronia</taxon>
    </lineage>
</organism>
<dbReference type="GO" id="GO:0005507">
    <property type="term" value="F:copper ion binding"/>
    <property type="evidence" value="ECO:0007669"/>
    <property type="project" value="InterPro"/>
</dbReference>
<comment type="similarity">
    <text evidence="1">Belongs to the Cu-Zn superoxide dismutase family.</text>
</comment>
<dbReference type="Proteomes" id="UP000248916">
    <property type="component" value="Unassembled WGS sequence"/>
</dbReference>
<evidence type="ECO:0000256" key="1">
    <source>
        <dbReference type="ARBA" id="ARBA00010457"/>
    </source>
</evidence>
<evidence type="ECO:0000313" key="4">
    <source>
        <dbReference type="EMBL" id="PZX15718.1"/>
    </source>
</evidence>
<dbReference type="SUPFAM" id="SSF49329">
    <property type="entry name" value="Cu,Zn superoxide dismutase-like"/>
    <property type="match status" value="1"/>
</dbReference>
<feature type="domain" description="Superoxide dismutase copper/zinc binding" evidence="3">
    <location>
        <begin position="39"/>
        <end position="165"/>
    </location>
</feature>
<accession>A0A2W7N6I9</accession>
<evidence type="ECO:0000259" key="3">
    <source>
        <dbReference type="Pfam" id="PF00080"/>
    </source>
</evidence>
<dbReference type="Gene3D" id="2.60.40.200">
    <property type="entry name" value="Superoxide dismutase, copper/zinc binding domain"/>
    <property type="match status" value="1"/>
</dbReference>
<name>A0A2W7N6I9_9RHOB</name>
<keyword evidence="5" id="KW-1185">Reference proteome</keyword>
<dbReference type="EMBL" id="QKZL01000009">
    <property type="protein sequence ID" value="PZX15718.1"/>
    <property type="molecule type" value="Genomic_DNA"/>
</dbReference>
<feature type="chain" id="PRO_5016062891" evidence="2">
    <location>
        <begin position="19"/>
        <end position="170"/>
    </location>
</feature>
<dbReference type="InterPro" id="IPR018152">
    <property type="entry name" value="SOD_Cu/Zn_BS"/>
</dbReference>
<dbReference type="PROSITE" id="PS00087">
    <property type="entry name" value="SOD_CU_ZN_1"/>
    <property type="match status" value="1"/>
</dbReference>
<dbReference type="InterPro" id="IPR024134">
    <property type="entry name" value="SOD_Cu/Zn_/chaperone"/>
</dbReference>
<reference evidence="4 5" key="1">
    <citation type="submission" date="2018-06" db="EMBL/GenBank/DDBJ databases">
        <title>Genomic Encyclopedia of Archaeal and Bacterial Type Strains, Phase II (KMG-II): from individual species to whole genera.</title>
        <authorList>
            <person name="Goeker M."/>
        </authorList>
    </citation>
    <scope>NUCLEOTIDE SEQUENCE [LARGE SCALE GENOMIC DNA]</scope>
    <source>
        <strain evidence="4 5">DSM 22009</strain>
    </source>
</reference>
<proteinExistence type="inferred from homology"/>
<dbReference type="AlphaFoldDB" id="A0A2W7N6I9"/>
<evidence type="ECO:0000313" key="5">
    <source>
        <dbReference type="Proteomes" id="UP000248916"/>
    </source>
</evidence>
<dbReference type="RefSeq" id="WP_111537490.1">
    <property type="nucleotide sequence ID" value="NZ_QKZL01000009.1"/>
</dbReference>
<protein>
    <submittedName>
        <fullName evidence="4">Cu-Zn family superoxide dismutase</fullName>
    </submittedName>
</protein>
<feature type="signal peptide" evidence="2">
    <location>
        <begin position="1"/>
        <end position="18"/>
    </location>
</feature>
<dbReference type="GO" id="GO:0006801">
    <property type="term" value="P:superoxide metabolic process"/>
    <property type="evidence" value="ECO:0007669"/>
    <property type="project" value="InterPro"/>
</dbReference>
<dbReference type="PANTHER" id="PTHR10003">
    <property type="entry name" value="SUPEROXIDE DISMUTASE CU-ZN -RELATED"/>
    <property type="match status" value="1"/>
</dbReference>
<comment type="caution">
    <text evidence="4">The sequence shown here is derived from an EMBL/GenBank/DDBJ whole genome shotgun (WGS) entry which is preliminary data.</text>
</comment>